<dbReference type="STRING" id="343874.GCA_000805695_02111"/>
<organism evidence="2 3">
    <name type="scientific">Empedobacter falsenii</name>
    <dbReference type="NCBI Taxonomy" id="343874"/>
    <lineage>
        <taxon>Bacteria</taxon>
        <taxon>Pseudomonadati</taxon>
        <taxon>Bacteroidota</taxon>
        <taxon>Flavobacteriia</taxon>
        <taxon>Flavobacteriales</taxon>
        <taxon>Weeksellaceae</taxon>
        <taxon>Empedobacter</taxon>
    </lineage>
</organism>
<dbReference type="AlphaFoldDB" id="A0A376GEM2"/>
<name>A0A376GEM2_9FLAO</name>
<feature type="domain" description="TerB-C" evidence="1">
    <location>
        <begin position="335"/>
        <end position="477"/>
    </location>
</feature>
<dbReference type="Pfam" id="PF15615">
    <property type="entry name" value="TerB_C"/>
    <property type="match status" value="1"/>
</dbReference>
<proteinExistence type="predicted"/>
<protein>
    <recommendedName>
        <fullName evidence="1">TerB-C domain-containing protein</fullName>
    </recommendedName>
</protein>
<accession>A0A376GEM2</accession>
<evidence type="ECO:0000313" key="2">
    <source>
        <dbReference type="EMBL" id="STD58804.1"/>
    </source>
</evidence>
<dbReference type="InterPro" id="IPR028932">
    <property type="entry name" value="TerB-C"/>
</dbReference>
<dbReference type="Proteomes" id="UP000254737">
    <property type="component" value="Unassembled WGS sequence"/>
</dbReference>
<evidence type="ECO:0000313" key="3">
    <source>
        <dbReference type="Proteomes" id="UP000254737"/>
    </source>
</evidence>
<evidence type="ECO:0000259" key="1">
    <source>
        <dbReference type="Pfam" id="PF15615"/>
    </source>
</evidence>
<gene>
    <name evidence="2" type="ORF">NCTC13456_02431</name>
</gene>
<dbReference type="EMBL" id="UFXS01000001">
    <property type="protein sequence ID" value="STD58804.1"/>
    <property type="molecule type" value="Genomic_DNA"/>
</dbReference>
<reference evidence="2 3" key="1">
    <citation type="submission" date="2018-06" db="EMBL/GenBank/DDBJ databases">
        <authorList>
            <consortium name="Pathogen Informatics"/>
            <person name="Doyle S."/>
        </authorList>
    </citation>
    <scope>NUCLEOTIDE SEQUENCE [LARGE SCALE GENOMIC DNA]</scope>
    <source>
        <strain evidence="2 3">NCTC13456</strain>
    </source>
</reference>
<sequence>MNENSTSSNMNNDSSIIDVSGQNPMPLPRFDENEFENSSNDFYWKLGDKFSKRLNLDSNQIELLNKINFADNVFNEIIFCRIQILKQFFRAYDFLLEKCVPVNKTYSNVIDEISEIIIVNKYNYRKESLNYVYTIETIKTEILQQILKYCENTVREVYGIKRKINTNLDYQNPDIIRLHEKKILSKLSDFLIEDQAKILDADSKTNIILNETNTNRWKIKFDDVIKHYSNIIGFNWEIDRLVDINEKNPSASHIYFEAAKFIADFDKVVALELYFKYLDKDIISAKFENKQFPKSTQKQLFKNQDEVDNFVQLIKSFINNRNLTEVLGNISKIFEPKRKKISIDRSAIADIQKQDSLTVELLEEYLSDEESIEITETEQTLTKEFILPEVTNEEINSFKFKDDLQLSDIQVNILELFEKSSYSMIQNELEDFIKSKNLFLNSTIDAINDKCFEMLDDVLIEEDDDYYTIYPDYYKKLLLND</sequence>
<dbReference type="RefSeq" id="WP_115000693.1">
    <property type="nucleotide sequence ID" value="NZ_UFXS01000001.1"/>
</dbReference>